<feature type="domain" description="Bacterial type II secretion system protein E" evidence="2">
    <location>
        <begin position="181"/>
        <end position="352"/>
    </location>
</feature>
<dbReference type="InterPro" id="IPR001482">
    <property type="entry name" value="T2SS/T4SS_dom"/>
</dbReference>
<name>A0A364V4X8_9CORY</name>
<evidence type="ECO:0000313" key="3">
    <source>
        <dbReference type="EMBL" id="RAV31677.1"/>
    </source>
</evidence>
<accession>A0A364V4X8</accession>
<dbReference type="Gene3D" id="3.30.450.380">
    <property type="match status" value="1"/>
</dbReference>
<dbReference type="InterPro" id="IPR022399">
    <property type="entry name" value="TadA-like_ATPase"/>
</dbReference>
<dbReference type="PANTHER" id="PTHR30486">
    <property type="entry name" value="TWITCHING MOTILITY PROTEIN PILT"/>
    <property type="match status" value="1"/>
</dbReference>
<dbReference type="Proteomes" id="UP000251577">
    <property type="component" value="Unassembled WGS sequence"/>
</dbReference>
<dbReference type="Pfam" id="PF00437">
    <property type="entry name" value="T2SSE"/>
    <property type="match status" value="1"/>
</dbReference>
<dbReference type="NCBIfam" id="TIGR03819">
    <property type="entry name" value="heli_sec_ATPase"/>
    <property type="match status" value="1"/>
</dbReference>
<organism evidence="3 4">
    <name type="scientific">Corynebacterium heidelbergense</name>
    <dbReference type="NCBI Taxonomy" id="2055947"/>
    <lineage>
        <taxon>Bacteria</taxon>
        <taxon>Bacillati</taxon>
        <taxon>Actinomycetota</taxon>
        <taxon>Actinomycetes</taxon>
        <taxon>Mycobacteriales</taxon>
        <taxon>Corynebacteriaceae</taxon>
        <taxon>Corynebacterium</taxon>
    </lineage>
</organism>
<dbReference type="InterPro" id="IPR050921">
    <property type="entry name" value="T4SS_GSP_E_ATPase"/>
</dbReference>
<dbReference type="SUPFAM" id="SSF52540">
    <property type="entry name" value="P-loop containing nucleoside triphosphate hydrolases"/>
    <property type="match status" value="1"/>
</dbReference>
<keyword evidence="4" id="KW-1185">Reference proteome</keyword>
<dbReference type="InterPro" id="IPR027417">
    <property type="entry name" value="P-loop_NTPase"/>
</dbReference>
<proteinExistence type="inferred from homology"/>
<dbReference type="PANTHER" id="PTHR30486:SF6">
    <property type="entry name" value="TYPE IV PILUS RETRACTATION ATPASE PILT"/>
    <property type="match status" value="1"/>
</dbReference>
<dbReference type="Gene3D" id="3.40.50.300">
    <property type="entry name" value="P-loop containing nucleotide triphosphate hydrolases"/>
    <property type="match status" value="1"/>
</dbReference>
<dbReference type="RefSeq" id="WP_113631058.1">
    <property type="nucleotide sequence ID" value="NZ_QHCV01000067.1"/>
</dbReference>
<protein>
    <submittedName>
        <fullName evidence="3">Type II/IV secretion system protein</fullName>
    </submittedName>
</protein>
<evidence type="ECO:0000259" key="2">
    <source>
        <dbReference type="Pfam" id="PF00437"/>
    </source>
</evidence>
<evidence type="ECO:0000313" key="4">
    <source>
        <dbReference type="Proteomes" id="UP000251577"/>
    </source>
</evidence>
<reference evidence="3 4" key="1">
    <citation type="journal article" date="2018" name="Syst. Appl. Microbiol.">
        <title>Corynebacterium heidelbergense sp. nov., isolated from the preen glands of Egyptian geese (Alopochen aegyptiacus).</title>
        <authorList>
            <person name="Braun M.S."/>
            <person name="Wang E."/>
            <person name="Zimmermann S."/>
            <person name="Wink M."/>
        </authorList>
    </citation>
    <scope>NUCLEOTIDE SEQUENCE [LARGE SCALE GENOMIC DNA]</scope>
    <source>
        <strain evidence="3 4">647</strain>
    </source>
</reference>
<evidence type="ECO:0000256" key="1">
    <source>
        <dbReference type="ARBA" id="ARBA00006611"/>
    </source>
</evidence>
<dbReference type="AlphaFoldDB" id="A0A364V4X8"/>
<dbReference type="CDD" id="cd01130">
    <property type="entry name" value="VirB11-like_ATPase"/>
    <property type="match status" value="1"/>
</dbReference>
<sequence length="417" mass="43898">MSTRAALGASVLNIAAFRRQAEQPEPRIAPGDTERLTHAVRVELAKRGRTRPGVGDIASALEEVRPRLTRPAEGQALVEQIRELQREFLGFGPLAVPLGLPGVTDVVLNGDGRVWLDRGQGMEDTGVVINPEQARTIAVRLAGACGARLDEACPFADGVLTDLPVGLTAAGIRLHAALSPPAARGTCISLRVLSGGALGLDGLVERKLTTPKMAQVLRAIVSARKNLLISGGTGAGKTTLLAALLAEVPPDQRTVIVEDTPELMPAHPHVVRLATRRGNADGAGEIGMTELVRQCLRMRPDRLVVGEIRGPEIADLLVALNTGHAGSAGTVHANDPAAVPGRLMALGAMAGMPGEALTRQVLDGMDVLIHVARTPKGRRLTHVARFRPTAGGMEMQTVWCGRALPGWEELMAEVGDP</sequence>
<gene>
    <name evidence="3" type="ORF">DLJ54_07075</name>
</gene>
<dbReference type="GO" id="GO:0016887">
    <property type="term" value="F:ATP hydrolysis activity"/>
    <property type="evidence" value="ECO:0007669"/>
    <property type="project" value="InterPro"/>
</dbReference>
<dbReference type="EMBL" id="QHCV01000067">
    <property type="protein sequence ID" value="RAV31677.1"/>
    <property type="molecule type" value="Genomic_DNA"/>
</dbReference>
<comment type="similarity">
    <text evidence="1">Belongs to the GSP E family.</text>
</comment>
<comment type="caution">
    <text evidence="3">The sequence shown here is derived from an EMBL/GenBank/DDBJ whole genome shotgun (WGS) entry which is preliminary data.</text>
</comment>